<evidence type="ECO:0000313" key="2">
    <source>
        <dbReference type="Proteomes" id="UP001604277"/>
    </source>
</evidence>
<keyword evidence="2" id="KW-1185">Reference proteome</keyword>
<dbReference type="AlphaFoldDB" id="A0ABD1PIQ1"/>
<proteinExistence type="predicted"/>
<sequence>MATGDETYFHEDHVAMNNGLHNNRLVNPLQETCWYIDVLEYSMGKYICKHSRSHNKKEALPVSSITHLINCGCSSTNIKINCSDFATSTSNHPKSILNQPLSQQASSVSFLPHRRLGAAECLRPTDRERSATVQANNRIQKYPNLVV</sequence>
<name>A0ABD1PIQ1_9LAMI</name>
<dbReference type="EMBL" id="JBFOLJ010000019">
    <property type="protein sequence ID" value="KAL2463223.1"/>
    <property type="molecule type" value="Genomic_DNA"/>
</dbReference>
<comment type="caution">
    <text evidence="1">The sequence shown here is derived from an EMBL/GenBank/DDBJ whole genome shotgun (WGS) entry which is preliminary data.</text>
</comment>
<evidence type="ECO:0000313" key="1">
    <source>
        <dbReference type="EMBL" id="KAL2463223.1"/>
    </source>
</evidence>
<protein>
    <submittedName>
        <fullName evidence="1">Uncharacterized protein</fullName>
    </submittedName>
</protein>
<organism evidence="1 2">
    <name type="scientific">Forsythia ovata</name>
    <dbReference type="NCBI Taxonomy" id="205694"/>
    <lineage>
        <taxon>Eukaryota</taxon>
        <taxon>Viridiplantae</taxon>
        <taxon>Streptophyta</taxon>
        <taxon>Embryophyta</taxon>
        <taxon>Tracheophyta</taxon>
        <taxon>Spermatophyta</taxon>
        <taxon>Magnoliopsida</taxon>
        <taxon>eudicotyledons</taxon>
        <taxon>Gunneridae</taxon>
        <taxon>Pentapetalae</taxon>
        <taxon>asterids</taxon>
        <taxon>lamiids</taxon>
        <taxon>Lamiales</taxon>
        <taxon>Oleaceae</taxon>
        <taxon>Forsythieae</taxon>
        <taxon>Forsythia</taxon>
    </lineage>
</organism>
<gene>
    <name evidence="1" type="ORF">Fot_52879</name>
</gene>
<accession>A0ABD1PIQ1</accession>
<dbReference type="Proteomes" id="UP001604277">
    <property type="component" value="Unassembled WGS sequence"/>
</dbReference>
<reference evidence="2" key="1">
    <citation type="submission" date="2024-07" db="EMBL/GenBank/DDBJ databases">
        <title>Two chromosome-level genome assemblies of Korean endemic species Abeliophyllum distichum and Forsythia ovata (Oleaceae).</title>
        <authorList>
            <person name="Jang H."/>
        </authorList>
    </citation>
    <scope>NUCLEOTIDE SEQUENCE [LARGE SCALE GENOMIC DNA]</scope>
</reference>